<feature type="region of interest" description="Disordered" evidence="1">
    <location>
        <begin position="830"/>
        <end position="886"/>
    </location>
</feature>
<feature type="compositionally biased region" description="Low complexity" evidence="1">
    <location>
        <begin position="964"/>
        <end position="976"/>
    </location>
</feature>
<feature type="compositionally biased region" description="Polar residues" evidence="1">
    <location>
        <begin position="872"/>
        <end position="881"/>
    </location>
</feature>
<feature type="compositionally biased region" description="Low complexity" evidence="1">
    <location>
        <begin position="712"/>
        <end position="726"/>
    </location>
</feature>
<protein>
    <submittedName>
        <fullName evidence="2">Uncharacterized protein</fullName>
    </submittedName>
</protein>
<feature type="region of interest" description="Disordered" evidence="1">
    <location>
        <begin position="366"/>
        <end position="392"/>
    </location>
</feature>
<dbReference type="PANTHER" id="PTHR39147">
    <property type="entry name" value="PROTEIN SPT21"/>
    <property type="match status" value="1"/>
</dbReference>
<dbReference type="Proteomes" id="UP001176521">
    <property type="component" value="Unassembled WGS sequence"/>
</dbReference>
<evidence type="ECO:0000313" key="2">
    <source>
        <dbReference type="EMBL" id="KAK0540731.1"/>
    </source>
</evidence>
<organism evidence="2 3">
    <name type="scientific">Tilletia horrida</name>
    <dbReference type="NCBI Taxonomy" id="155126"/>
    <lineage>
        <taxon>Eukaryota</taxon>
        <taxon>Fungi</taxon>
        <taxon>Dikarya</taxon>
        <taxon>Basidiomycota</taxon>
        <taxon>Ustilaginomycotina</taxon>
        <taxon>Exobasidiomycetes</taxon>
        <taxon>Tilletiales</taxon>
        <taxon>Tilletiaceae</taxon>
        <taxon>Tilletia</taxon>
    </lineage>
</organism>
<feature type="region of interest" description="Disordered" evidence="1">
    <location>
        <begin position="51"/>
        <end position="72"/>
    </location>
</feature>
<keyword evidence="3" id="KW-1185">Reference proteome</keyword>
<sequence length="984" mass="101981">MAQPLPPRPQREQRIMLLKVVYNLESNTQHTLVARLPRPITVTMLLPPKVRGARARREAQASGSTLPDPNLQQPAAPVERFASAPLKTCLEAICMASPDLVMDKTKDYVLYAVDAVENYRNSLSSSLKRSDSSGAVAGHSTASSPVLGPKSASPSTPSVLAGKGYFSWALEEPGEGTSIVNGRVVGGSTFDALFNMGHGDDEDDEEDEETLEVVLRLKEAERTSRDQYVSMLDGLQSSRPPPQPLLSFSSQPRPMAGSSSLSQAVISRAVSDPSLTHTSGQQASLAHSSTAEMGPPMFPTPPLSWQLQEPSPITYQGSISSDNTPAQDASTPNQGLGNPTDVAGTGPSPGTQAQLLSLLHMLQQRQPPSANALSGDSAPVPSPTTAEAPAKQALSVQEAPLCPSAVPQLPMTERGSSQQQLAEVLGGLADIMGIPLPAGLLPPSRVVPAANPIPEGTTSGAGTPHAGSVTATVAATVSVVEKSAVVRDHSTPMGTTEAPDQMTSPFYPHLPHEPIKPVPAFPSHGSSAPSQRDLGRAHPLAIAHHGSGSSSNLKRGSLDVIAQRPPRKVRKKNAKDSLYSDGPGQGAAPSSSTGLSSTFAASAGLNSSRAASVDGDTASVASGRSEKRERKNVRRAARERAVAAAAAALAERERSAGPMDANSFLAEEQPAQHAASEAGPLPVQTLTSKLGNKGKKKADVRAGAAALASMDPPSALPSSSQVPPSSDVTQTEFASSSSASRQISHITFAQSSPIRHSSSSDATKVNSSLDHLATPSANAISRFSFPKHLLQSSPGVAFDTLLSEVDLDFDDFAIPRGLFGSPSMVNDTLGGGGTRHQSRIASANAAAAMACGRSPSTPLRRSPRKNPAGTHASMNPYATNNAEHDLFGSDGESPLFGFVNRSPASDLGAGLSGAAARTRIGGTGLTPGKGISQQNSADSKLDEVDINDPFGSPSVHRAQRRMPSHAGSKSGGAASALDAMSRWD</sequence>
<evidence type="ECO:0000313" key="3">
    <source>
        <dbReference type="Proteomes" id="UP001176521"/>
    </source>
</evidence>
<feature type="compositionally biased region" description="Low complexity" evidence="1">
    <location>
        <begin position="841"/>
        <end position="860"/>
    </location>
</feature>
<dbReference type="EMBL" id="JAPDMQ010000008">
    <property type="protein sequence ID" value="KAK0540731.1"/>
    <property type="molecule type" value="Genomic_DNA"/>
</dbReference>
<feature type="region of interest" description="Disordered" evidence="1">
    <location>
        <begin position="127"/>
        <end position="158"/>
    </location>
</feature>
<evidence type="ECO:0000256" key="1">
    <source>
        <dbReference type="SAM" id="MobiDB-lite"/>
    </source>
</evidence>
<feature type="region of interest" description="Disordered" evidence="1">
    <location>
        <begin position="920"/>
        <end position="984"/>
    </location>
</feature>
<dbReference type="GO" id="GO:0006357">
    <property type="term" value="P:regulation of transcription by RNA polymerase II"/>
    <property type="evidence" value="ECO:0007669"/>
    <property type="project" value="TreeGrafter"/>
</dbReference>
<dbReference type="GO" id="GO:0030466">
    <property type="term" value="P:silent mating-type cassette heterochromatin formation"/>
    <property type="evidence" value="ECO:0007669"/>
    <property type="project" value="TreeGrafter"/>
</dbReference>
<proteinExistence type="predicted"/>
<comment type="caution">
    <text evidence="2">The sequence shown here is derived from an EMBL/GenBank/DDBJ whole genome shotgun (WGS) entry which is preliminary data.</text>
</comment>
<feature type="region of interest" description="Disordered" evidence="1">
    <location>
        <begin position="505"/>
        <end position="637"/>
    </location>
</feature>
<feature type="compositionally biased region" description="Low complexity" evidence="1">
    <location>
        <begin position="245"/>
        <end position="254"/>
    </location>
</feature>
<dbReference type="AlphaFoldDB" id="A0AAN6JMW4"/>
<name>A0AAN6JMW4_9BASI</name>
<feature type="region of interest" description="Disordered" evidence="1">
    <location>
        <begin position="233"/>
        <end position="352"/>
    </location>
</feature>
<dbReference type="GO" id="GO:0000183">
    <property type="term" value="P:rDNA heterochromatin formation"/>
    <property type="evidence" value="ECO:0007669"/>
    <property type="project" value="TreeGrafter"/>
</dbReference>
<gene>
    <name evidence="2" type="ORF">OC842_000299</name>
</gene>
<feature type="compositionally biased region" description="Polar residues" evidence="1">
    <location>
        <begin position="588"/>
        <end position="610"/>
    </location>
</feature>
<feature type="compositionally biased region" description="Polar residues" evidence="1">
    <location>
        <begin position="273"/>
        <end position="291"/>
    </location>
</feature>
<reference evidence="2" key="1">
    <citation type="journal article" date="2023" name="PhytoFront">
        <title>Draft Genome Resources of Seven Strains of Tilletia horrida, Causal Agent of Kernel Smut of Rice.</title>
        <authorList>
            <person name="Khanal S."/>
            <person name="Antony Babu S."/>
            <person name="Zhou X.G."/>
        </authorList>
    </citation>
    <scope>NUCLEOTIDE SEQUENCE</scope>
    <source>
        <strain evidence="2">TX3</strain>
    </source>
</reference>
<dbReference type="InterPro" id="IPR042403">
    <property type="entry name" value="Spt21/Ams2"/>
</dbReference>
<feature type="compositionally biased region" description="Polar residues" evidence="1">
    <location>
        <begin position="61"/>
        <end position="72"/>
    </location>
</feature>
<dbReference type="PANTHER" id="PTHR39147:SF1">
    <property type="entry name" value="PROTEIN SPT21"/>
    <property type="match status" value="1"/>
</dbReference>
<accession>A0AAN6JMW4</accession>
<feature type="region of interest" description="Disordered" evidence="1">
    <location>
        <begin position="667"/>
        <end position="738"/>
    </location>
</feature>
<feature type="compositionally biased region" description="Polar residues" evidence="1">
    <location>
        <begin position="303"/>
        <end position="337"/>
    </location>
</feature>